<feature type="region of interest" description="Disordered" evidence="1">
    <location>
        <begin position="149"/>
        <end position="176"/>
    </location>
</feature>
<proteinExistence type="predicted"/>
<name>A0ABN9VKL3_9DINO</name>
<keyword evidence="2" id="KW-0472">Membrane</keyword>
<gene>
    <name evidence="4" type="ORF">PCOR1329_LOCUS58930</name>
</gene>
<organism evidence="4 5">
    <name type="scientific">Prorocentrum cordatum</name>
    <dbReference type="NCBI Taxonomy" id="2364126"/>
    <lineage>
        <taxon>Eukaryota</taxon>
        <taxon>Sar</taxon>
        <taxon>Alveolata</taxon>
        <taxon>Dinophyceae</taxon>
        <taxon>Prorocentrales</taxon>
        <taxon>Prorocentraceae</taxon>
        <taxon>Prorocentrum</taxon>
    </lineage>
</organism>
<protein>
    <submittedName>
        <fullName evidence="4">Uncharacterized protein</fullName>
    </submittedName>
</protein>
<dbReference type="PROSITE" id="PS51318">
    <property type="entry name" value="TAT"/>
    <property type="match status" value="1"/>
</dbReference>
<sequence>MPWRPPLRRRRAAVAALAAALLAWAACGHGRSAAPGAWAVPLGAGTGPRAGGAAVRRRHPRGRSGAAVTRRANPVVQEETTKGIIEAMKQSPVPVPQPDDPFGTFLFTFVAPVGVALFSVFMLFIFSPESILGKDQMKEYTEAEIALEEKRRGVKAPAPQSRGVRRRQRREQQKNA</sequence>
<accession>A0ABN9VKL3</accession>
<evidence type="ECO:0000256" key="3">
    <source>
        <dbReference type="SAM" id="SignalP"/>
    </source>
</evidence>
<keyword evidence="2" id="KW-1133">Transmembrane helix</keyword>
<feature type="transmembrane region" description="Helical" evidence="2">
    <location>
        <begin position="102"/>
        <end position="126"/>
    </location>
</feature>
<keyword evidence="3" id="KW-0732">Signal</keyword>
<evidence type="ECO:0000313" key="5">
    <source>
        <dbReference type="Proteomes" id="UP001189429"/>
    </source>
</evidence>
<evidence type="ECO:0000313" key="4">
    <source>
        <dbReference type="EMBL" id="CAK0873832.1"/>
    </source>
</evidence>
<evidence type="ECO:0000256" key="2">
    <source>
        <dbReference type="SAM" id="Phobius"/>
    </source>
</evidence>
<keyword evidence="5" id="KW-1185">Reference proteome</keyword>
<evidence type="ECO:0000256" key="1">
    <source>
        <dbReference type="SAM" id="MobiDB-lite"/>
    </source>
</evidence>
<feature type="chain" id="PRO_5045548418" evidence="3">
    <location>
        <begin position="31"/>
        <end position="176"/>
    </location>
</feature>
<dbReference type="Proteomes" id="UP001189429">
    <property type="component" value="Unassembled WGS sequence"/>
</dbReference>
<dbReference type="EMBL" id="CAUYUJ010017327">
    <property type="protein sequence ID" value="CAK0873832.1"/>
    <property type="molecule type" value="Genomic_DNA"/>
</dbReference>
<dbReference type="PROSITE" id="PS51257">
    <property type="entry name" value="PROKAR_LIPOPROTEIN"/>
    <property type="match status" value="1"/>
</dbReference>
<reference evidence="4" key="1">
    <citation type="submission" date="2023-10" db="EMBL/GenBank/DDBJ databases">
        <authorList>
            <person name="Chen Y."/>
            <person name="Shah S."/>
            <person name="Dougan E. K."/>
            <person name="Thang M."/>
            <person name="Chan C."/>
        </authorList>
    </citation>
    <scope>NUCLEOTIDE SEQUENCE [LARGE SCALE GENOMIC DNA]</scope>
</reference>
<keyword evidence="2" id="KW-0812">Transmembrane</keyword>
<feature type="region of interest" description="Disordered" evidence="1">
    <location>
        <begin position="50"/>
        <end position="74"/>
    </location>
</feature>
<feature type="signal peptide" evidence="3">
    <location>
        <begin position="1"/>
        <end position="30"/>
    </location>
</feature>
<comment type="caution">
    <text evidence="4">The sequence shown here is derived from an EMBL/GenBank/DDBJ whole genome shotgun (WGS) entry which is preliminary data.</text>
</comment>
<dbReference type="InterPro" id="IPR006311">
    <property type="entry name" value="TAT_signal"/>
</dbReference>